<dbReference type="InParanoid" id="K3YSV5"/>
<evidence type="ECO:0000256" key="7">
    <source>
        <dbReference type="ARBA" id="ARBA00022780"/>
    </source>
</evidence>
<reference evidence="15" key="1">
    <citation type="journal article" date="2012" name="Nat. Biotechnol.">
        <title>Reference genome sequence of the model plant Setaria.</title>
        <authorList>
            <person name="Bennetzen J.L."/>
            <person name="Schmutz J."/>
            <person name="Wang H."/>
            <person name="Percifield R."/>
            <person name="Hawkins J."/>
            <person name="Pontaroli A.C."/>
            <person name="Estep M."/>
            <person name="Feng L."/>
            <person name="Vaughn J.N."/>
            <person name="Grimwood J."/>
            <person name="Jenkins J."/>
            <person name="Barry K."/>
            <person name="Lindquist E."/>
            <person name="Hellsten U."/>
            <person name="Deshpande S."/>
            <person name="Wang X."/>
            <person name="Wu X."/>
            <person name="Mitros T."/>
            <person name="Triplett J."/>
            <person name="Yang X."/>
            <person name="Ye C.Y."/>
            <person name="Mauro-Herrera M."/>
            <person name="Wang L."/>
            <person name="Li P."/>
            <person name="Sharma M."/>
            <person name="Sharma R."/>
            <person name="Ronald P.C."/>
            <person name="Panaud O."/>
            <person name="Kellogg E.A."/>
            <person name="Brutnell T.P."/>
            <person name="Doust A.N."/>
            <person name="Tuskan G.A."/>
            <person name="Rokhsar D."/>
            <person name="Devos K.M."/>
        </authorList>
    </citation>
    <scope>NUCLEOTIDE SEQUENCE [LARGE SCALE GENOMIC DNA]</scope>
    <source>
        <strain evidence="15">cv. Yugu1</strain>
    </source>
</reference>
<feature type="region of interest" description="Disordered" evidence="12">
    <location>
        <begin position="1"/>
        <end position="22"/>
    </location>
</feature>
<dbReference type="Proteomes" id="UP000004995">
    <property type="component" value="Unassembled WGS sequence"/>
</dbReference>
<keyword evidence="9" id="KW-1133">Transmembrane helix</keyword>
<dbReference type="SMART" id="SM00454">
    <property type="entry name" value="SAM"/>
    <property type="match status" value="1"/>
</dbReference>
<keyword evidence="8" id="KW-0653">Protein transport</keyword>
<dbReference type="GO" id="GO:0042721">
    <property type="term" value="C:TIM22 mitochondrial import inner membrane insertion complex"/>
    <property type="evidence" value="ECO:0007669"/>
    <property type="project" value="InterPro"/>
</dbReference>
<evidence type="ECO:0000256" key="2">
    <source>
        <dbReference type="ARBA" id="ARBA00008444"/>
    </source>
</evidence>
<dbReference type="HOGENOM" id="CLU_664623_0_0_1"/>
<dbReference type="Gene3D" id="1.10.150.50">
    <property type="entry name" value="Transcription Factor, Ets-1"/>
    <property type="match status" value="1"/>
</dbReference>
<keyword evidence="3" id="KW-0813">Transport</keyword>
<evidence type="ECO:0000256" key="12">
    <source>
        <dbReference type="SAM" id="MobiDB-lite"/>
    </source>
</evidence>
<dbReference type="GO" id="GO:0008320">
    <property type="term" value="F:protein transmembrane transporter activity"/>
    <property type="evidence" value="ECO:0000318"/>
    <property type="project" value="GO_Central"/>
</dbReference>
<dbReference type="CDD" id="cd09487">
    <property type="entry name" value="SAM_superfamily"/>
    <property type="match status" value="1"/>
</dbReference>
<evidence type="ECO:0000313" key="14">
    <source>
        <dbReference type="EnsemblPlants" id="KQL29857"/>
    </source>
</evidence>
<dbReference type="SUPFAM" id="SSF47769">
    <property type="entry name" value="SAM/Pointed domain"/>
    <property type="match status" value="1"/>
</dbReference>
<dbReference type="InterPro" id="IPR001660">
    <property type="entry name" value="SAM"/>
</dbReference>
<proteinExistence type="inferred from homology"/>
<protein>
    <recommendedName>
        <fullName evidence="13">SAM domain-containing protein</fullName>
    </recommendedName>
</protein>
<evidence type="ECO:0000256" key="10">
    <source>
        <dbReference type="ARBA" id="ARBA00023136"/>
    </source>
</evidence>
<feature type="compositionally biased region" description="Basic residues" evidence="12">
    <location>
        <begin position="76"/>
        <end position="87"/>
    </location>
</feature>
<dbReference type="InterPro" id="IPR013761">
    <property type="entry name" value="SAM/pointed_sf"/>
</dbReference>
<comment type="subunit">
    <text evidence="11">Probable component of a protein-conducting channel made of HP30-1, HP30-2 and HP20 that mediates the import of transit sequence-less proteins into the chloroplastic inner membrane. Interacts with CEQORH.</text>
</comment>
<keyword evidence="7" id="KW-1001">Plastid inner membrane</keyword>
<evidence type="ECO:0000256" key="9">
    <source>
        <dbReference type="ARBA" id="ARBA00022989"/>
    </source>
</evidence>
<dbReference type="EnsemblPlants" id="KQL29857">
    <property type="protein sequence ID" value="KQL29857"/>
    <property type="gene ID" value="SETIT_017350mg"/>
</dbReference>
<accession>K3YSV5</accession>
<evidence type="ECO:0000256" key="1">
    <source>
        <dbReference type="ARBA" id="ARBA00004478"/>
    </source>
</evidence>
<dbReference type="PANTHER" id="PTHR14110">
    <property type="entry name" value="MITOCHONDRIAL IMPORT INNER MEMBRANE TRANSLOCASE SUBUNIT TIM22"/>
    <property type="match status" value="1"/>
</dbReference>
<keyword evidence="15" id="KW-1185">Reference proteome</keyword>
<dbReference type="eggNOG" id="ENOG502QPIB">
    <property type="taxonomic scope" value="Eukaryota"/>
</dbReference>
<evidence type="ECO:0000256" key="6">
    <source>
        <dbReference type="ARBA" id="ARBA00022692"/>
    </source>
</evidence>
<feature type="domain" description="SAM" evidence="13">
    <location>
        <begin position="345"/>
        <end position="410"/>
    </location>
</feature>
<dbReference type="FunFam" id="1.10.150.50:FF:000069">
    <property type="entry name" value="mitochondrial import inner membrane translocase subunit TIM22-like"/>
    <property type="match status" value="1"/>
</dbReference>
<dbReference type="PANTHER" id="PTHR14110:SF28">
    <property type="entry name" value="OS02G0526500 PROTEIN"/>
    <property type="match status" value="1"/>
</dbReference>
<dbReference type="Gramene" id="KQL29857">
    <property type="protein sequence ID" value="KQL29857"/>
    <property type="gene ID" value="SETIT_017350mg"/>
</dbReference>
<evidence type="ECO:0000256" key="3">
    <source>
        <dbReference type="ARBA" id="ARBA00022448"/>
    </source>
</evidence>
<dbReference type="GO" id="GO:0016031">
    <property type="term" value="P:tRNA import into mitochondrion"/>
    <property type="evidence" value="ECO:0007669"/>
    <property type="project" value="UniProtKB-ARBA"/>
</dbReference>
<dbReference type="EMBL" id="AGNK02000359">
    <property type="status" value="NOT_ANNOTATED_CDS"/>
    <property type="molecule type" value="Genomic_DNA"/>
</dbReference>
<dbReference type="OMA" id="NPLEEWT"/>
<evidence type="ECO:0000256" key="11">
    <source>
        <dbReference type="ARBA" id="ARBA00062478"/>
    </source>
</evidence>
<dbReference type="STRING" id="4555.K3YSV5"/>
<evidence type="ECO:0000256" key="4">
    <source>
        <dbReference type="ARBA" id="ARBA00022528"/>
    </source>
</evidence>
<dbReference type="Pfam" id="PF00536">
    <property type="entry name" value="SAM_1"/>
    <property type="match status" value="1"/>
</dbReference>
<keyword evidence="10" id="KW-0472">Membrane</keyword>
<feature type="region of interest" description="Disordered" evidence="12">
    <location>
        <begin position="76"/>
        <end position="124"/>
    </location>
</feature>
<keyword evidence="4" id="KW-0150">Chloroplast</keyword>
<dbReference type="AlphaFoldDB" id="K3YSV5"/>
<evidence type="ECO:0000256" key="8">
    <source>
        <dbReference type="ARBA" id="ARBA00022927"/>
    </source>
</evidence>
<dbReference type="InterPro" id="IPR039175">
    <property type="entry name" value="TIM22"/>
</dbReference>
<evidence type="ECO:0000313" key="15">
    <source>
        <dbReference type="Proteomes" id="UP000004995"/>
    </source>
</evidence>
<comment type="similarity">
    <text evidence="2">Belongs to the Tim17/Tim22/Tim23 family.</text>
</comment>
<dbReference type="GO" id="GO:0009706">
    <property type="term" value="C:chloroplast inner membrane"/>
    <property type="evidence" value="ECO:0000318"/>
    <property type="project" value="GO_Central"/>
</dbReference>
<keyword evidence="6" id="KW-0812">Transmembrane</keyword>
<keyword evidence="5" id="KW-0934">Plastid</keyword>
<organism evidence="14 15">
    <name type="scientific">Setaria italica</name>
    <name type="common">Foxtail millet</name>
    <name type="synonym">Panicum italicum</name>
    <dbReference type="NCBI Taxonomy" id="4555"/>
    <lineage>
        <taxon>Eukaryota</taxon>
        <taxon>Viridiplantae</taxon>
        <taxon>Streptophyta</taxon>
        <taxon>Embryophyta</taxon>
        <taxon>Tracheophyta</taxon>
        <taxon>Spermatophyta</taxon>
        <taxon>Magnoliopsida</taxon>
        <taxon>Liliopsida</taxon>
        <taxon>Poales</taxon>
        <taxon>Poaceae</taxon>
        <taxon>PACMAD clade</taxon>
        <taxon>Panicoideae</taxon>
        <taxon>Panicodae</taxon>
        <taxon>Paniceae</taxon>
        <taxon>Cenchrinae</taxon>
        <taxon>Setaria</taxon>
    </lineage>
</organism>
<name>K3YSV5_SETIT</name>
<sequence>MEPAEELQRGVCGATKPLNGPLGEEVRARDAVAGPGGHEVEQVVGGAEVALPRHRGVDRPVLDPLQLHVHQRRALLRREQRRPRRRCVPPPPPLPRRRPQAAPRHGLPRRPSARLVGPKGNEEMGRPVAVFADAERVSRREEMADGKQGEGSAVALKASPSAAAMAWGLRGGSNPLEEWSARVKAIEAGFRAWMAKQPIHIEAAVTTAVGAVQGGALGGLMGSLSADGGSPFPMPQPPPNANPDAMASFKQAQALAGGPLVQARNFAVMTGANAGISCVMRRIRGQEDIQGSMAAAFGSGVLFSIVSGMGTPNPAVNAITTGAAFAVFQGGFFMIGQKFSKQQGGEDTYYSQTRSMLNKLGLEKYEKNFKKGLLTDQTLPLLTDSALRDVKIPPGPRLLILDQIKRDAELVRAN</sequence>
<dbReference type="Pfam" id="PF02466">
    <property type="entry name" value="Tim17"/>
    <property type="match status" value="1"/>
</dbReference>
<evidence type="ECO:0000256" key="5">
    <source>
        <dbReference type="ARBA" id="ARBA00022640"/>
    </source>
</evidence>
<reference evidence="14" key="2">
    <citation type="submission" date="2018-08" db="UniProtKB">
        <authorList>
            <consortium name="EnsemblPlants"/>
        </authorList>
    </citation>
    <scope>IDENTIFICATION</scope>
    <source>
        <strain evidence="14">Yugu1</strain>
    </source>
</reference>
<dbReference type="GO" id="GO:0045039">
    <property type="term" value="P:protein insertion into mitochondrial inner membrane"/>
    <property type="evidence" value="ECO:0007669"/>
    <property type="project" value="InterPro"/>
</dbReference>
<dbReference type="GO" id="GO:0045036">
    <property type="term" value="P:protein targeting to chloroplast"/>
    <property type="evidence" value="ECO:0000318"/>
    <property type="project" value="GO_Central"/>
</dbReference>
<comment type="subcellular location">
    <subcellularLocation>
        <location evidence="1">Plastid</location>
        <location evidence="1">Chloroplast inner membrane</location>
        <topology evidence="1">Multi-pass membrane protein</topology>
    </subcellularLocation>
</comment>
<evidence type="ECO:0000259" key="13">
    <source>
        <dbReference type="SMART" id="SM00454"/>
    </source>
</evidence>